<evidence type="ECO:0000256" key="1">
    <source>
        <dbReference type="ARBA" id="ARBA00001974"/>
    </source>
</evidence>
<dbReference type="InterPro" id="IPR000447">
    <property type="entry name" value="G3P_DH_FAD-dep"/>
</dbReference>
<dbReference type="InterPro" id="IPR031656">
    <property type="entry name" value="DAO_C"/>
</dbReference>
<dbReference type="InterPro" id="IPR036188">
    <property type="entry name" value="FAD/NAD-bd_sf"/>
</dbReference>
<protein>
    <submittedName>
        <fullName evidence="9">Glycerol-3-phosphate dehydrogenase/oxidase</fullName>
        <ecNumber evidence="9">1.-.-.-</ecNumber>
    </submittedName>
</protein>
<gene>
    <name evidence="9" type="ORF">ACFO6W_03780</name>
</gene>
<evidence type="ECO:0000256" key="4">
    <source>
        <dbReference type="ARBA" id="ARBA00022798"/>
    </source>
</evidence>
<evidence type="ECO:0000313" key="10">
    <source>
        <dbReference type="Proteomes" id="UP001596023"/>
    </source>
</evidence>
<evidence type="ECO:0000259" key="8">
    <source>
        <dbReference type="Pfam" id="PF16901"/>
    </source>
</evidence>
<evidence type="ECO:0000256" key="5">
    <source>
        <dbReference type="ARBA" id="ARBA00022827"/>
    </source>
</evidence>
<dbReference type="PRINTS" id="PR01001">
    <property type="entry name" value="FADG3PDH"/>
</dbReference>
<dbReference type="Gene3D" id="3.50.50.60">
    <property type="entry name" value="FAD/NAD(P)-binding domain"/>
    <property type="match status" value="1"/>
</dbReference>
<accession>A0ABV9KSJ7</accession>
<dbReference type="EC" id="1.-.-.-" evidence="9"/>
<keyword evidence="6 9" id="KW-0560">Oxidoreductase</keyword>
<dbReference type="Pfam" id="PF16901">
    <property type="entry name" value="DAO_C"/>
    <property type="match status" value="1"/>
</dbReference>
<dbReference type="SUPFAM" id="SSF51905">
    <property type="entry name" value="FAD/NAD(P)-binding domain"/>
    <property type="match status" value="1"/>
</dbReference>
<comment type="caution">
    <text evidence="9">The sequence shown here is derived from an EMBL/GenBank/DDBJ whole genome shotgun (WGS) entry which is preliminary data.</text>
</comment>
<dbReference type="SUPFAM" id="SSF54373">
    <property type="entry name" value="FAD-linked reductases, C-terminal domain"/>
    <property type="match status" value="1"/>
</dbReference>
<organism evidence="9 10">
    <name type="scientific">Dysgonomonas termitidis</name>
    <dbReference type="NCBI Taxonomy" id="1516126"/>
    <lineage>
        <taxon>Bacteria</taxon>
        <taxon>Pseudomonadati</taxon>
        <taxon>Bacteroidota</taxon>
        <taxon>Bacteroidia</taxon>
        <taxon>Bacteroidales</taxon>
        <taxon>Dysgonomonadaceae</taxon>
        <taxon>Dysgonomonas</taxon>
    </lineage>
</organism>
<comment type="similarity">
    <text evidence="2">Belongs to the FAD-dependent glycerol-3-phosphate dehydrogenase family.</text>
</comment>
<feature type="domain" description="FAD dependent oxidoreductase" evidence="7">
    <location>
        <begin position="18"/>
        <end position="378"/>
    </location>
</feature>
<reference evidence="10" key="1">
    <citation type="journal article" date="2019" name="Int. J. Syst. Evol. Microbiol.">
        <title>The Global Catalogue of Microorganisms (GCM) 10K type strain sequencing project: providing services to taxonomists for standard genome sequencing and annotation.</title>
        <authorList>
            <consortium name="The Broad Institute Genomics Platform"/>
            <consortium name="The Broad Institute Genome Sequencing Center for Infectious Disease"/>
            <person name="Wu L."/>
            <person name="Ma J."/>
        </authorList>
    </citation>
    <scope>NUCLEOTIDE SEQUENCE [LARGE SCALE GENOMIC DNA]</scope>
    <source>
        <strain evidence="10">CCUG 66188</strain>
    </source>
</reference>
<evidence type="ECO:0000256" key="6">
    <source>
        <dbReference type="ARBA" id="ARBA00023002"/>
    </source>
</evidence>
<dbReference type="Gene3D" id="3.30.9.10">
    <property type="entry name" value="D-Amino Acid Oxidase, subunit A, domain 2"/>
    <property type="match status" value="1"/>
</dbReference>
<evidence type="ECO:0000256" key="2">
    <source>
        <dbReference type="ARBA" id="ARBA00007330"/>
    </source>
</evidence>
<dbReference type="RefSeq" id="WP_379994019.1">
    <property type="nucleotide sequence ID" value="NZ_JBHSGN010000026.1"/>
</dbReference>
<keyword evidence="5" id="KW-0274">FAD</keyword>
<dbReference type="PANTHER" id="PTHR11985">
    <property type="entry name" value="GLYCEROL-3-PHOSPHATE DEHYDROGENASE"/>
    <property type="match status" value="1"/>
</dbReference>
<dbReference type="InterPro" id="IPR038299">
    <property type="entry name" value="DAO_C_sf"/>
</dbReference>
<evidence type="ECO:0000256" key="3">
    <source>
        <dbReference type="ARBA" id="ARBA00022630"/>
    </source>
</evidence>
<keyword evidence="3" id="KW-0285">Flavoprotein</keyword>
<sequence>MKRDNHIKQIANPSIVWDIAIVGGGATGLGAAVDAASRGFKVVLLEQADFTKATSSRSTKLVHGGVRYLAQGGVGLVIEALRERGLMRKNAPHLVKDQRFIIGNYKWWEKPFYTIGLTIYDILAGKRGLGRSLPMSKKSVIKEIPQIEGNKLRGGVVYHDGQFDDSRMAINLLQTAAEQGATLANYVKVTNLTKNDKGDISGVTVFDEIGKENYTLKAKVVINATGIFVDDLMKMDSAEKDNIVRPSQGVHLVVDNSFLGGDTAIMIPKTSDGRVMFGVPWHGKVVLGTTDTPLKEFVLEPQALKEEIEFILKTAGQYLAKQPKREDILSVFAGLRPLAAPKKGADGQKTKEISRSHKVVISESGLITITGGKWTTYRDMAEDVVNKAIEIGNLSKKECKTRLLRIHGYKENVDRSNFNYVYGSDFEKIKKLEQDLPQLAEKLHERCDYTASEVVWAVREEMALTVEDVLARRLRALFLDARAAIDMTPKVAAIMAKEMGKSEEWEKEQTEGFITLAQNYLLVPYKPQQQNN</sequence>
<feature type="domain" description="Alpha-glycerophosphate oxidase C-terminal" evidence="8">
    <location>
        <begin position="418"/>
        <end position="504"/>
    </location>
</feature>
<evidence type="ECO:0000259" key="7">
    <source>
        <dbReference type="Pfam" id="PF01266"/>
    </source>
</evidence>
<evidence type="ECO:0000313" key="9">
    <source>
        <dbReference type="EMBL" id="MFC4672809.1"/>
    </source>
</evidence>
<dbReference type="Gene3D" id="1.10.8.870">
    <property type="entry name" value="Alpha-glycerophosphate oxidase, cap domain"/>
    <property type="match status" value="1"/>
</dbReference>
<proteinExistence type="inferred from homology"/>
<dbReference type="EMBL" id="JBHSGN010000026">
    <property type="protein sequence ID" value="MFC4672809.1"/>
    <property type="molecule type" value="Genomic_DNA"/>
</dbReference>
<keyword evidence="10" id="KW-1185">Reference proteome</keyword>
<dbReference type="PROSITE" id="PS00978">
    <property type="entry name" value="FAD_G3PDH_2"/>
    <property type="match status" value="1"/>
</dbReference>
<dbReference type="Pfam" id="PF01266">
    <property type="entry name" value="DAO"/>
    <property type="match status" value="1"/>
</dbReference>
<name>A0ABV9KSJ7_9BACT</name>
<keyword evidence="4" id="KW-0319">Glycerol metabolism</keyword>
<dbReference type="Proteomes" id="UP001596023">
    <property type="component" value="Unassembled WGS sequence"/>
</dbReference>
<comment type="cofactor">
    <cofactor evidence="1">
        <name>FAD</name>
        <dbReference type="ChEBI" id="CHEBI:57692"/>
    </cofactor>
</comment>
<dbReference type="InterPro" id="IPR006076">
    <property type="entry name" value="FAD-dep_OxRdtase"/>
</dbReference>
<dbReference type="GO" id="GO:0016491">
    <property type="term" value="F:oxidoreductase activity"/>
    <property type="evidence" value="ECO:0007669"/>
    <property type="project" value="UniProtKB-KW"/>
</dbReference>
<dbReference type="PANTHER" id="PTHR11985:SF35">
    <property type="entry name" value="ANAEROBIC GLYCEROL-3-PHOSPHATE DEHYDROGENASE SUBUNIT A"/>
    <property type="match status" value="1"/>
</dbReference>